<evidence type="ECO:0000256" key="1">
    <source>
        <dbReference type="PROSITE-ProRule" id="PRU00285"/>
    </source>
</evidence>
<reference evidence="3 4" key="1">
    <citation type="submission" date="2024-04" db="EMBL/GenBank/DDBJ databases">
        <title>Genome assembly C_amara_ONT_v2.</title>
        <authorList>
            <person name="Yant L."/>
            <person name="Moore C."/>
            <person name="Slenker M."/>
        </authorList>
    </citation>
    <scope>NUCLEOTIDE SEQUENCE [LARGE SCALE GENOMIC DNA]</scope>
    <source>
        <tissue evidence="3">Leaf</tissue>
    </source>
</reference>
<organism evidence="3 4">
    <name type="scientific">Cardamine amara subsp. amara</name>
    <dbReference type="NCBI Taxonomy" id="228776"/>
    <lineage>
        <taxon>Eukaryota</taxon>
        <taxon>Viridiplantae</taxon>
        <taxon>Streptophyta</taxon>
        <taxon>Embryophyta</taxon>
        <taxon>Tracheophyta</taxon>
        <taxon>Spermatophyta</taxon>
        <taxon>Magnoliopsida</taxon>
        <taxon>eudicotyledons</taxon>
        <taxon>Gunneridae</taxon>
        <taxon>Pentapetalae</taxon>
        <taxon>rosids</taxon>
        <taxon>malvids</taxon>
        <taxon>Brassicales</taxon>
        <taxon>Brassicaceae</taxon>
        <taxon>Cardamineae</taxon>
        <taxon>Cardamine</taxon>
    </lineage>
</organism>
<name>A0ABD1A040_CARAN</name>
<gene>
    <name evidence="3" type="ORF">V5N11_031491</name>
</gene>
<dbReference type="CDD" id="cd00298">
    <property type="entry name" value="ACD_sHsps_p23-like"/>
    <property type="match status" value="1"/>
</dbReference>
<evidence type="ECO:0000259" key="2">
    <source>
        <dbReference type="PROSITE" id="PS01031"/>
    </source>
</evidence>
<dbReference type="SUPFAM" id="SSF49764">
    <property type="entry name" value="HSP20-like chaperones"/>
    <property type="match status" value="2"/>
</dbReference>
<sequence length="258" mass="28263">MSMPMPLSALPQSPAGFYAMNNQFLVNGPKGFTEVKMLENEDMFVRMDLPGVPEEGVVVSLDLPNKTVTIYGYAPEVHTHDLSDREYITMSTLVCNCCDVSGFTSHMSDGVLRLLISKTFINPQIRHASSWISFLADPSFPEDLRVTDPHDPTLTGPELMPHPYVLEGSDLAYESKQLPNGSLYLRLDMPGVPKDNFTVSVDNGRVMVTGQAPAVGHDSGGRFYSGAVAMLPTDGDIPSSRIRTIIKNGVIRLIIPHI</sequence>
<dbReference type="InterPro" id="IPR044656">
    <property type="entry name" value="HSP14.7/HSP23.5/HSP23.6-like"/>
</dbReference>
<dbReference type="CDD" id="cd06464">
    <property type="entry name" value="ACD_sHsps-like"/>
    <property type="match status" value="1"/>
</dbReference>
<dbReference type="EMBL" id="JBANAX010000748">
    <property type="protein sequence ID" value="KAL1194670.1"/>
    <property type="molecule type" value="Genomic_DNA"/>
</dbReference>
<dbReference type="InterPro" id="IPR008978">
    <property type="entry name" value="HSP20-like_chaperone"/>
</dbReference>
<dbReference type="AlphaFoldDB" id="A0ABD1A040"/>
<accession>A0ABD1A040</accession>
<evidence type="ECO:0000313" key="3">
    <source>
        <dbReference type="EMBL" id="KAL1194670.1"/>
    </source>
</evidence>
<comment type="similarity">
    <text evidence="1">Belongs to the small heat shock protein (HSP20) family.</text>
</comment>
<comment type="caution">
    <text evidence="3">The sequence shown here is derived from an EMBL/GenBank/DDBJ whole genome shotgun (WGS) entry which is preliminary data.</text>
</comment>
<dbReference type="PANTHER" id="PTHR46991">
    <property type="entry name" value="23.5 KDA HEAT SHOCK PROTEIN, MITOCHONDRIAL"/>
    <property type="match status" value="1"/>
</dbReference>
<dbReference type="InterPro" id="IPR002068">
    <property type="entry name" value="A-crystallin/Hsp20_dom"/>
</dbReference>
<evidence type="ECO:0000313" key="4">
    <source>
        <dbReference type="Proteomes" id="UP001558713"/>
    </source>
</evidence>
<keyword evidence="3" id="KW-0346">Stress response</keyword>
<dbReference type="Gene3D" id="2.60.40.790">
    <property type="match status" value="1"/>
</dbReference>
<proteinExistence type="inferred from homology"/>
<dbReference type="Proteomes" id="UP001558713">
    <property type="component" value="Unassembled WGS sequence"/>
</dbReference>
<keyword evidence="4" id="KW-1185">Reference proteome</keyword>
<feature type="domain" description="SHSP" evidence="2">
    <location>
        <begin position="164"/>
        <end position="258"/>
    </location>
</feature>
<dbReference type="PANTHER" id="PTHR46991:SF29">
    <property type="entry name" value="HEAT SHOCK PROTEIN HSP20_ALPHA CRYSTALLIN FAMILY PROTEIN"/>
    <property type="match status" value="1"/>
</dbReference>
<dbReference type="PROSITE" id="PS01031">
    <property type="entry name" value="SHSP"/>
    <property type="match status" value="1"/>
</dbReference>
<protein>
    <submittedName>
        <fullName evidence="3">57 kDa heat shock protein</fullName>
    </submittedName>
</protein>